<dbReference type="OrthoDB" id="9774290at2"/>
<evidence type="ECO:0000256" key="1">
    <source>
        <dbReference type="ARBA" id="ARBA00006284"/>
    </source>
</evidence>
<dbReference type="RefSeq" id="WP_129204528.1">
    <property type="nucleotide sequence ID" value="NZ_CP035495.1"/>
</dbReference>
<dbReference type="GO" id="GO:0008887">
    <property type="term" value="F:glycerate kinase activity"/>
    <property type="evidence" value="ECO:0007669"/>
    <property type="project" value="UniProtKB-UniRule"/>
</dbReference>
<dbReference type="InterPro" id="IPR004381">
    <property type="entry name" value="Glycerate_kinase"/>
</dbReference>
<reference evidence="5 6" key="1">
    <citation type="submission" date="2019-01" db="EMBL/GenBank/DDBJ databases">
        <title>Genome sequencing of strain 2JSPR-7.</title>
        <authorList>
            <person name="Heo J."/>
            <person name="Kim S.-J."/>
            <person name="Kim J.-S."/>
            <person name="Hong S.-B."/>
            <person name="Kwon S.-W."/>
        </authorList>
    </citation>
    <scope>NUCLEOTIDE SEQUENCE [LARGE SCALE GENOMIC DNA]</scope>
    <source>
        <strain evidence="5 6">2JSPR-7</strain>
    </source>
</reference>
<dbReference type="EMBL" id="CP035495">
    <property type="protein sequence ID" value="QAY63434.1"/>
    <property type="molecule type" value="Genomic_DNA"/>
</dbReference>
<dbReference type="Proteomes" id="UP000291758">
    <property type="component" value="Chromosome"/>
</dbReference>
<dbReference type="KEGG" id="xyl:ET495_09425"/>
<dbReference type="NCBIfam" id="TIGR00045">
    <property type="entry name" value="glycerate kinase"/>
    <property type="match status" value="1"/>
</dbReference>
<evidence type="ECO:0000256" key="2">
    <source>
        <dbReference type="ARBA" id="ARBA00022679"/>
    </source>
</evidence>
<dbReference type="GO" id="GO:0031388">
    <property type="term" value="P:organic acid phosphorylation"/>
    <property type="evidence" value="ECO:0007669"/>
    <property type="project" value="UniProtKB-UniRule"/>
</dbReference>
<dbReference type="PIRSF" id="PIRSF006078">
    <property type="entry name" value="GlxK"/>
    <property type="match status" value="1"/>
</dbReference>
<evidence type="ECO:0000313" key="5">
    <source>
        <dbReference type="EMBL" id="QAY63434.1"/>
    </source>
</evidence>
<dbReference type="AlphaFoldDB" id="A0A4P6ELB0"/>
<dbReference type="PANTHER" id="PTHR21599">
    <property type="entry name" value="GLYCERATE KINASE"/>
    <property type="match status" value="1"/>
</dbReference>
<dbReference type="PANTHER" id="PTHR21599:SF0">
    <property type="entry name" value="GLYCERATE KINASE"/>
    <property type="match status" value="1"/>
</dbReference>
<sequence>MTGTPQDPAHTRPHVVIAPDSFKGTLGAVEVAKAIADGVLAAVPHARVTCLPMADGGEGSLIALASAWGVRRHELDTIDALGRPTTAHWATSPDGRTGVVELASASGLPGVADTAPRPLHAHTRGTGEVAAAVLSAGVEEVLVCLGGSASTDGGAGLLSGLGARMLDVDGVEVPDGGEGLARVASLDLSGLHPRAREVRWRVAVDVTNSLTGEHGAAAVFGPQKGASPGDVAFLDEALARWAGVLERETGRAVRSLPGAGAAGGVPAALVAVLGASVERGADLVAEVVGLPAALADADLVITGEGSFDSQSSRGKAPDGVARAAAASPARPPVVVIAGQVLLPSVQSRASGIRAAFSIAPGPVSFEELVDSTPQRLREVAASVAALTLLREV</sequence>
<evidence type="ECO:0000256" key="4">
    <source>
        <dbReference type="PIRNR" id="PIRNR006078"/>
    </source>
</evidence>
<accession>A0A4P6ELB0</accession>
<name>A0A4P6ELB0_9MICO</name>
<dbReference type="SUPFAM" id="SSF110738">
    <property type="entry name" value="Glycerate kinase I"/>
    <property type="match status" value="1"/>
</dbReference>
<keyword evidence="6" id="KW-1185">Reference proteome</keyword>
<dbReference type="Gene3D" id="3.90.1510.10">
    <property type="entry name" value="Glycerate kinase, domain 2"/>
    <property type="match status" value="1"/>
</dbReference>
<dbReference type="InterPro" id="IPR018197">
    <property type="entry name" value="Glycerate_kinase_RE-like"/>
</dbReference>
<comment type="similarity">
    <text evidence="1 4">Belongs to the glycerate kinase type-1 family.</text>
</comment>
<dbReference type="InterPro" id="IPR036129">
    <property type="entry name" value="Glycerate_kinase_sf"/>
</dbReference>
<dbReference type="InterPro" id="IPR018193">
    <property type="entry name" value="Glyc_kinase_flavodox-like_fold"/>
</dbReference>
<keyword evidence="3 4" id="KW-0418">Kinase</keyword>
<organism evidence="5 6">
    <name type="scientific">Xylanimonas allomyrinae</name>
    <dbReference type="NCBI Taxonomy" id="2509459"/>
    <lineage>
        <taxon>Bacteria</taxon>
        <taxon>Bacillati</taxon>
        <taxon>Actinomycetota</taxon>
        <taxon>Actinomycetes</taxon>
        <taxon>Micrococcales</taxon>
        <taxon>Promicromonosporaceae</taxon>
        <taxon>Xylanimonas</taxon>
    </lineage>
</organism>
<proteinExistence type="inferred from homology"/>
<dbReference type="Gene3D" id="3.40.50.10350">
    <property type="entry name" value="Glycerate kinase, domain 1"/>
    <property type="match status" value="1"/>
</dbReference>
<evidence type="ECO:0000256" key="3">
    <source>
        <dbReference type="ARBA" id="ARBA00022777"/>
    </source>
</evidence>
<gene>
    <name evidence="5" type="ORF">ET495_09425</name>
</gene>
<dbReference type="Pfam" id="PF02595">
    <property type="entry name" value="Gly_kinase"/>
    <property type="match status" value="1"/>
</dbReference>
<protein>
    <submittedName>
        <fullName evidence="5">Glycerate kinase</fullName>
    </submittedName>
</protein>
<evidence type="ECO:0000313" key="6">
    <source>
        <dbReference type="Proteomes" id="UP000291758"/>
    </source>
</evidence>
<keyword evidence="2 4" id="KW-0808">Transferase</keyword>